<feature type="active site" evidence="16">
    <location>
        <position position="246"/>
    </location>
</feature>
<comment type="catalytic activity">
    <reaction evidence="15">
        <text>[(1-&gt;4)-alpha-D-galacturonosyl](n) + H2O = alpha-D-galacturonate + [(1-&gt;4)-alpha-D-galacturonosyl](n-1)</text>
        <dbReference type="Rhea" id="RHEA:14117"/>
        <dbReference type="Rhea" id="RHEA-COMP:14570"/>
        <dbReference type="Rhea" id="RHEA-COMP:14572"/>
        <dbReference type="ChEBI" id="CHEBI:15377"/>
        <dbReference type="ChEBI" id="CHEBI:58658"/>
        <dbReference type="ChEBI" id="CHEBI:140523"/>
        <dbReference type="EC" id="3.2.1.67"/>
    </reaction>
</comment>
<dbReference type="AlphaFoldDB" id="A0A4S4N1I3"/>
<keyword evidence="10 17" id="KW-0326">Glycosidase</keyword>
<evidence type="ECO:0000256" key="6">
    <source>
        <dbReference type="ARBA" id="ARBA00022801"/>
    </source>
</evidence>
<dbReference type="InterPro" id="IPR006626">
    <property type="entry name" value="PbH1"/>
</dbReference>
<protein>
    <recommendedName>
        <fullName evidence="14">galacturonan 1,4-alpha-galacturonidase</fullName>
        <ecNumber evidence="14">3.2.1.67</ecNumber>
    </recommendedName>
</protein>
<evidence type="ECO:0000256" key="5">
    <source>
        <dbReference type="ARBA" id="ARBA00022737"/>
    </source>
</evidence>
<evidence type="ECO:0000256" key="10">
    <source>
        <dbReference type="ARBA" id="ARBA00023295"/>
    </source>
</evidence>
<comment type="similarity">
    <text evidence="2 17">Belongs to the glycosyl hydrolase 28 family.</text>
</comment>
<dbReference type="GO" id="GO:0045490">
    <property type="term" value="P:pectin catabolic process"/>
    <property type="evidence" value="ECO:0007669"/>
    <property type="project" value="UniProtKB-ARBA"/>
</dbReference>
<dbReference type="InterPro" id="IPR000743">
    <property type="entry name" value="Glyco_hydro_28"/>
</dbReference>
<accession>A0A4S4N1I3</accession>
<organism evidence="19 20">
    <name type="scientific">Antrodiella citrinella</name>
    <dbReference type="NCBI Taxonomy" id="2447956"/>
    <lineage>
        <taxon>Eukaryota</taxon>
        <taxon>Fungi</taxon>
        <taxon>Dikarya</taxon>
        <taxon>Basidiomycota</taxon>
        <taxon>Agaricomycotina</taxon>
        <taxon>Agaricomycetes</taxon>
        <taxon>Polyporales</taxon>
        <taxon>Steccherinaceae</taxon>
        <taxon>Antrodiella</taxon>
    </lineage>
</organism>
<evidence type="ECO:0000256" key="13">
    <source>
        <dbReference type="ARBA" id="ARBA00037312"/>
    </source>
</evidence>
<dbReference type="PROSITE" id="PS00502">
    <property type="entry name" value="POLYGALACTURONASE"/>
    <property type="match status" value="1"/>
</dbReference>
<gene>
    <name evidence="19" type="ORF">EUX98_g1418</name>
</gene>
<dbReference type="Pfam" id="PF00295">
    <property type="entry name" value="Glyco_hydro_28"/>
    <property type="match status" value="1"/>
</dbReference>
<dbReference type="Gene3D" id="2.160.20.10">
    <property type="entry name" value="Single-stranded right-handed beta-helix, Pectin lyase-like"/>
    <property type="match status" value="1"/>
</dbReference>
<keyword evidence="5" id="KW-0677">Repeat</keyword>
<evidence type="ECO:0000256" key="3">
    <source>
        <dbReference type="ARBA" id="ARBA00022525"/>
    </source>
</evidence>
<evidence type="ECO:0000256" key="7">
    <source>
        <dbReference type="ARBA" id="ARBA00023157"/>
    </source>
</evidence>
<dbReference type="PANTHER" id="PTHR31736">
    <property type="match status" value="1"/>
</dbReference>
<evidence type="ECO:0000256" key="1">
    <source>
        <dbReference type="ARBA" id="ARBA00004613"/>
    </source>
</evidence>
<evidence type="ECO:0000256" key="14">
    <source>
        <dbReference type="ARBA" id="ARBA00038933"/>
    </source>
</evidence>
<dbReference type="EMBL" id="SGPM01000015">
    <property type="protein sequence ID" value="THH32774.1"/>
    <property type="molecule type" value="Genomic_DNA"/>
</dbReference>
<dbReference type="PANTHER" id="PTHR31736:SF12">
    <property type="entry name" value="EXO-POLYGALACTURONASE, PUTATIVE-RELATED"/>
    <property type="match status" value="1"/>
</dbReference>
<feature type="signal peptide" evidence="18">
    <location>
        <begin position="1"/>
        <end position="17"/>
    </location>
</feature>
<keyword evidence="6 17" id="KW-0378">Hydrolase</keyword>
<keyword evidence="3" id="KW-0964">Secreted</keyword>
<evidence type="ECO:0000256" key="9">
    <source>
        <dbReference type="ARBA" id="ARBA00023277"/>
    </source>
</evidence>
<keyword evidence="4 18" id="KW-0732">Signal</keyword>
<dbReference type="EC" id="3.2.1.67" evidence="14"/>
<comment type="subcellular location">
    <subcellularLocation>
        <location evidence="1">Secreted</location>
    </subcellularLocation>
</comment>
<dbReference type="SUPFAM" id="SSF51126">
    <property type="entry name" value="Pectin lyase-like"/>
    <property type="match status" value="1"/>
</dbReference>
<keyword evidence="9" id="KW-0119">Carbohydrate metabolism</keyword>
<evidence type="ECO:0000313" key="20">
    <source>
        <dbReference type="Proteomes" id="UP000308730"/>
    </source>
</evidence>
<dbReference type="GO" id="GO:0004650">
    <property type="term" value="F:polygalacturonase activity"/>
    <property type="evidence" value="ECO:0007669"/>
    <property type="project" value="InterPro"/>
</dbReference>
<evidence type="ECO:0000256" key="16">
    <source>
        <dbReference type="PROSITE-ProRule" id="PRU10052"/>
    </source>
</evidence>
<dbReference type="Proteomes" id="UP000308730">
    <property type="component" value="Unassembled WGS sequence"/>
</dbReference>
<evidence type="ECO:0000256" key="11">
    <source>
        <dbReference type="ARBA" id="ARBA00023316"/>
    </source>
</evidence>
<dbReference type="SMART" id="SM00710">
    <property type="entry name" value="PbH1"/>
    <property type="match status" value="5"/>
</dbReference>
<keyword evidence="8" id="KW-0325">Glycoprotein</keyword>
<proteinExistence type="inferred from homology"/>
<evidence type="ECO:0000256" key="12">
    <source>
        <dbReference type="ARBA" id="ARBA00023326"/>
    </source>
</evidence>
<feature type="chain" id="PRO_5020606565" description="galacturonan 1,4-alpha-galacturonidase" evidence="18">
    <location>
        <begin position="18"/>
        <end position="409"/>
    </location>
</feature>
<dbReference type="GO" id="GO:0071555">
    <property type="term" value="P:cell wall organization"/>
    <property type="evidence" value="ECO:0007669"/>
    <property type="project" value="UniProtKB-KW"/>
</dbReference>
<dbReference type="GO" id="GO:0005576">
    <property type="term" value="C:extracellular region"/>
    <property type="evidence" value="ECO:0007669"/>
    <property type="project" value="UniProtKB-SubCell"/>
</dbReference>
<dbReference type="InterPro" id="IPR012334">
    <property type="entry name" value="Pectin_lyas_fold"/>
</dbReference>
<evidence type="ECO:0000256" key="17">
    <source>
        <dbReference type="RuleBase" id="RU361169"/>
    </source>
</evidence>
<keyword evidence="12" id="KW-0624">Polysaccharide degradation</keyword>
<keyword evidence="11" id="KW-0961">Cell wall biogenesis/degradation</keyword>
<keyword evidence="7" id="KW-1015">Disulfide bond</keyword>
<comment type="function">
    <text evidence="13">Specific in hydrolyzing the terminal glycosidic bond of polygalacturonic acid and oligogalacturonates.</text>
</comment>
<name>A0A4S4N1I3_9APHY</name>
<dbReference type="OrthoDB" id="187139at2759"/>
<sequence>MRTVALLLTLLVAAVSARISCTVKPLGGGQDDGPNILAAFKRCAKEGRVTLDKYYVVDTLLLTTGLDDVEIEFTGTVQYTPNIAKWSPQSYFLTYQNATTFWFLSGNNIHLYGGGTLDANGQVWWDIFHNDPNAGTAGGSSRTFARPVPLTVGNASNVLIEDLTQIGSPFWNNFVYQSSNVTYRRINISSHSYSDSPAANSDGWDIYRSNLVTITNSTVDNDDGCVSFKPNSTNMLVSNMVCNGSHGISVGSLGQYAGTADIVENVTVHDVVMKIAQYGARIKVFGGNPSPSSTAGGGTGLAKNITFANIHVENVDTPMYINQCYSTDADVCAQFPSKLTISDVHYINITGTSSGAEGTVVADLECSSNCTDITATGTDLSSPKGNATYICKEITSIAQLDFDCTAPPS</sequence>
<reference evidence="19 20" key="1">
    <citation type="submission" date="2019-02" db="EMBL/GenBank/DDBJ databases">
        <title>Genome sequencing of the rare red list fungi Antrodiella citrinella (Flaviporus citrinellus).</title>
        <authorList>
            <person name="Buettner E."/>
            <person name="Kellner H."/>
        </authorList>
    </citation>
    <scope>NUCLEOTIDE SEQUENCE [LARGE SCALE GENOMIC DNA]</scope>
    <source>
        <strain evidence="19 20">DSM 108506</strain>
    </source>
</reference>
<evidence type="ECO:0000313" key="19">
    <source>
        <dbReference type="EMBL" id="THH32774.1"/>
    </source>
</evidence>
<dbReference type="GO" id="GO:0047911">
    <property type="term" value="F:galacturan 1,4-alpha-galacturonidase activity"/>
    <property type="evidence" value="ECO:0007669"/>
    <property type="project" value="UniProtKB-EC"/>
</dbReference>
<evidence type="ECO:0000256" key="2">
    <source>
        <dbReference type="ARBA" id="ARBA00008834"/>
    </source>
</evidence>
<evidence type="ECO:0000256" key="18">
    <source>
        <dbReference type="SAM" id="SignalP"/>
    </source>
</evidence>
<evidence type="ECO:0000256" key="8">
    <source>
        <dbReference type="ARBA" id="ARBA00023180"/>
    </source>
</evidence>
<evidence type="ECO:0000256" key="15">
    <source>
        <dbReference type="ARBA" id="ARBA00048766"/>
    </source>
</evidence>
<dbReference type="InterPro" id="IPR011050">
    <property type="entry name" value="Pectin_lyase_fold/virulence"/>
</dbReference>
<evidence type="ECO:0000256" key="4">
    <source>
        <dbReference type="ARBA" id="ARBA00022729"/>
    </source>
</evidence>
<comment type="caution">
    <text evidence="19">The sequence shown here is derived from an EMBL/GenBank/DDBJ whole genome shotgun (WGS) entry which is preliminary data.</text>
</comment>
<keyword evidence="20" id="KW-1185">Reference proteome</keyword>